<feature type="transmembrane region" description="Helical" evidence="8">
    <location>
        <begin position="47"/>
        <end position="65"/>
    </location>
</feature>
<feature type="transmembrane region" description="Helical" evidence="8">
    <location>
        <begin position="278"/>
        <end position="302"/>
    </location>
</feature>
<evidence type="ECO:0000256" key="1">
    <source>
        <dbReference type="ARBA" id="ARBA00004141"/>
    </source>
</evidence>
<dbReference type="InterPro" id="IPR051143">
    <property type="entry name" value="TrkH_K-transport"/>
</dbReference>
<feature type="transmembrane region" description="Helical" evidence="8">
    <location>
        <begin position="108"/>
        <end position="131"/>
    </location>
</feature>
<evidence type="ECO:0000256" key="8">
    <source>
        <dbReference type="SAM" id="Phobius"/>
    </source>
</evidence>
<gene>
    <name evidence="9" type="ORF">AQUCO_01800147v1</name>
</gene>
<dbReference type="GO" id="GO:0005886">
    <property type="term" value="C:plasma membrane"/>
    <property type="evidence" value="ECO:0007669"/>
    <property type="project" value="TreeGrafter"/>
</dbReference>
<dbReference type="PANTHER" id="PTHR31064">
    <property type="entry name" value="POTASSIUM TRANSPORT PROTEIN DDB_G0292412-RELATED"/>
    <property type="match status" value="1"/>
</dbReference>
<comment type="subcellular location">
    <subcellularLocation>
        <location evidence="1">Membrane</location>
        <topology evidence="1">Multi-pass membrane protein</topology>
    </subcellularLocation>
</comment>
<accession>A0A2G5DK57</accession>
<evidence type="ECO:0000313" key="9">
    <source>
        <dbReference type="EMBL" id="PIA43899.1"/>
    </source>
</evidence>
<evidence type="ECO:0008006" key="11">
    <source>
        <dbReference type="Google" id="ProtNLM"/>
    </source>
</evidence>
<sequence length="548" mass="62271">MKKFVSFGKKLHQFCSSSCTKIACLGKSSGNSISCFCWFTVIKSKPFWIQLCYFVSVSLVGWLVLEELKTRTSSFKPRGIDMFFMSVSAVTVSSMSTVEMEVFSNTQLIFMTVLMLVGGEVFISMVGLQFVKSKFKKFDNKVDVITDNDLRSSAATNMVDDQIELGLATVANLEYERPRSFGRTDDMIIKSNVSENHLKYKSLRFLNYVVLGYLIVFLVGGSTLVIVYLTFVPSASDVLKNKGIQLHTFSVFTVVSTFTNCGFVPTNENMVVFKNNPGLLLILIPQVLFGNTLYPPCLRFVIWSLGKLTRRDEFQYMLKNTREMEYHHLLPSLQSLLLVCTVVLFILVQFILFCCMEWNSDALDGMSAYQKVVGTLFVTINSRHTGESIVDLSIISPAVLVLFVLMMYLPPYTSFMPMGDDEQYNRSCEKRKKQKQHVVENLLFSQLTYLVIFIILICITERKKMKDDPLNFTLLNIVIEVVSAYGNVGFSTGYSCKRQINPNGHCKDTWYGFSGRWSDEGKLILILVMFFGRLKKFYTGGGKAWKLL</sequence>
<dbReference type="AlphaFoldDB" id="A0A2G5DK57"/>
<keyword evidence="6" id="KW-0406">Ion transport</keyword>
<keyword evidence="10" id="KW-1185">Reference proteome</keyword>
<dbReference type="Proteomes" id="UP000230069">
    <property type="component" value="Unassembled WGS sequence"/>
</dbReference>
<feature type="transmembrane region" description="Helical" evidence="8">
    <location>
        <begin position="389"/>
        <end position="409"/>
    </location>
</feature>
<keyword evidence="5 8" id="KW-1133">Transmembrane helix</keyword>
<dbReference type="GO" id="GO:0008324">
    <property type="term" value="F:monoatomic cation transmembrane transporter activity"/>
    <property type="evidence" value="ECO:0007669"/>
    <property type="project" value="InterPro"/>
</dbReference>
<protein>
    <recommendedName>
        <fullName evidence="11">Cation transporter</fullName>
    </recommendedName>
</protein>
<dbReference type="Pfam" id="PF02386">
    <property type="entry name" value="TrkH"/>
    <property type="match status" value="1"/>
</dbReference>
<comment type="similarity">
    <text evidence="2">Belongs to the TrkH potassium transport family. HKT (TC 2.A.38.3) subfamily.</text>
</comment>
<dbReference type="InParanoid" id="A0A2G5DK57"/>
<evidence type="ECO:0000256" key="2">
    <source>
        <dbReference type="ARBA" id="ARBA00010864"/>
    </source>
</evidence>
<keyword evidence="4 8" id="KW-0812">Transmembrane</keyword>
<dbReference type="InterPro" id="IPR003445">
    <property type="entry name" value="Cat_transpt"/>
</dbReference>
<dbReference type="OrthoDB" id="9999863at2759"/>
<dbReference type="STRING" id="218851.A0A2G5DK57"/>
<evidence type="ECO:0000256" key="4">
    <source>
        <dbReference type="ARBA" id="ARBA00022692"/>
    </source>
</evidence>
<evidence type="ECO:0000256" key="6">
    <source>
        <dbReference type="ARBA" id="ARBA00023065"/>
    </source>
</evidence>
<organism evidence="9 10">
    <name type="scientific">Aquilegia coerulea</name>
    <name type="common">Rocky mountain columbine</name>
    <dbReference type="NCBI Taxonomy" id="218851"/>
    <lineage>
        <taxon>Eukaryota</taxon>
        <taxon>Viridiplantae</taxon>
        <taxon>Streptophyta</taxon>
        <taxon>Embryophyta</taxon>
        <taxon>Tracheophyta</taxon>
        <taxon>Spermatophyta</taxon>
        <taxon>Magnoliopsida</taxon>
        <taxon>Ranunculales</taxon>
        <taxon>Ranunculaceae</taxon>
        <taxon>Thalictroideae</taxon>
        <taxon>Aquilegia</taxon>
    </lineage>
</organism>
<evidence type="ECO:0000256" key="7">
    <source>
        <dbReference type="ARBA" id="ARBA00023136"/>
    </source>
</evidence>
<evidence type="ECO:0000256" key="3">
    <source>
        <dbReference type="ARBA" id="ARBA00022448"/>
    </source>
</evidence>
<evidence type="ECO:0000256" key="5">
    <source>
        <dbReference type="ARBA" id="ARBA00022989"/>
    </source>
</evidence>
<keyword evidence="7 8" id="KW-0472">Membrane</keyword>
<evidence type="ECO:0000313" key="10">
    <source>
        <dbReference type="Proteomes" id="UP000230069"/>
    </source>
</evidence>
<proteinExistence type="inferred from homology"/>
<feature type="transmembrane region" description="Helical" evidence="8">
    <location>
        <begin position="336"/>
        <end position="356"/>
    </location>
</feature>
<feature type="transmembrane region" description="Helical" evidence="8">
    <location>
        <begin position="442"/>
        <end position="460"/>
    </location>
</feature>
<dbReference type="PANTHER" id="PTHR31064:SF30">
    <property type="entry name" value="HIGH-AFFINITY POTASSIUM TRANSPORT PROTEIN-RELATED"/>
    <property type="match status" value="1"/>
</dbReference>
<name>A0A2G5DK57_AQUCA</name>
<reference evidence="9 10" key="1">
    <citation type="submission" date="2017-09" db="EMBL/GenBank/DDBJ databases">
        <title>WGS assembly of Aquilegia coerulea Goldsmith.</title>
        <authorList>
            <person name="Hodges S."/>
            <person name="Kramer E."/>
            <person name="Nordborg M."/>
            <person name="Tomkins J."/>
            <person name="Borevitz J."/>
            <person name="Derieg N."/>
            <person name="Yan J."/>
            <person name="Mihaltcheva S."/>
            <person name="Hayes R.D."/>
            <person name="Rokhsar D."/>
        </authorList>
    </citation>
    <scope>NUCLEOTIDE SEQUENCE [LARGE SCALE GENOMIC DNA]</scope>
    <source>
        <strain evidence="10">cv. Goldsmith</strain>
    </source>
</reference>
<dbReference type="GO" id="GO:0030001">
    <property type="term" value="P:metal ion transport"/>
    <property type="evidence" value="ECO:0007669"/>
    <property type="project" value="UniProtKB-ARBA"/>
</dbReference>
<dbReference type="EMBL" id="KZ305035">
    <property type="protein sequence ID" value="PIA43899.1"/>
    <property type="molecule type" value="Genomic_DNA"/>
</dbReference>
<keyword evidence="3" id="KW-0813">Transport</keyword>
<feature type="transmembrane region" description="Helical" evidence="8">
    <location>
        <begin position="205"/>
        <end position="232"/>
    </location>
</feature>